<proteinExistence type="predicted"/>
<comment type="caution">
    <text evidence="2">The sequence shown here is derived from an EMBL/GenBank/DDBJ whole genome shotgun (WGS) entry which is preliminary data.</text>
</comment>
<dbReference type="Proteomes" id="UP001430193">
    <property type="component" value="Unassembled WGS sequence"/>
</dbReference>
<accession>A0ABS2KKZ8</accession>
<reference evidence="2" key="1">
    <citation type="submission" date="2020-10" db="EMBL/GenBank/DDBJ databases">
        <title>Phylogeny of dyella-like bacteria.</title>
        <authorList>
            <person name="Fu J."/>
        </authorList>
    </citation>
    <scope>NUCLEOTIDE SEQUENCE</scope>
    <source>
        <strain evidence="2">DHON07</strain>
    </source>
</reference>
<feature type="transmembrane region" description="Helical" evidence="1">
    <location>
        <begin position="152"/>
        <end position="171"/>
    </location>
</feature>
<dbReference type="RefSeq" id="WP_204633390.1">
    <property type="nucleotide sequence ID" value="NZ_BSOC01000001.1"/>
</dbReference>
<evidence type="ECO:0000256" key="1">
    <source>
        <dbReference type="SAM" id="Phobius"/>
    </source>
</evidence>
<keyword evidence="1" id="KW-0812">Transmembrane</keyword>
<feature type="transmembrane region" description="Helical" evidence="1">
    <location>
        <begin position="125"/>
        <end position="146"/>
    </location>
</feature>
<protein>
    <submittedName>
        <fullName evidence="2">Uncharacterized protein</fullName>
    </submittedName>
</protein>
<evidence type="ECO:0000313" key="2">
    <source>
        <dbReference type="EMBL" id="MBM7131842.1"/>
    </source>
</evidence>
<gene>
    <name evidence="2" type="ORF">ISS99_20140</name>
</gene>
<sequence>MDAHVVELTVHRAYVPWADRMRNYRVVVDGKEVAQVANGASVTVQVSEGEHVVWLKIDWCRSPQLKFRAVPGQPLAVDCGANAEPLLALLYISFLRHRYIWLSEGKAGKRMANGPLPPVQSLRTAGILVGIYLACAMLMVLLGHFNHRGNQWLLYVPAALCAVSGFIRLWGMRKRFGPGS</sequence>
<keyword evidence="1" id="KW-1133">Transmembrane helix</keyword>
<dbReference type="EMBL" id="JADIKF010000040">
    <property type="protein sequence ID" value="MBM7131842.1"/>
    <property type="molecule type" value="Genomic_DNA"/>
</dbReference>
<evidence type="ECO:0000313" key="3">
    <source>
        <dbReference type="Proteomes" id="UP001430193"/>
    </source>
</evidence>
<name>A0ABS2KKZ8_9GAMM</name>
<keyword evidence="1" id="KW-0472">Membrane</keyword>
<keyword evidence="3" id="KW-1185">Reference proteome</keyword>
<organism evidence="2 3">
    <name type="scientific">Dyella mobilis</name>
    <dbReference type="NCBI Taxonomy" id="1849582"/>
    <lineage>
        <taxon>Bacteria</taxon>
        <taxon>Pseudomonadati</taxon>
        <taxon>Pseudomonadota</taxon>
        <taxon>Gammaproteobacteria</taxon>
        <taxon>Lysobacterales</taxon>
        <taxon>Rhodanobacteraceae</taxon>
        <taxon>Dyella</taxon>
    </lineage>
</organism>